<keyword evidence="1" id="KW-1133">Transmembrane helix</keyword>
<name>A0A7S3D443_9EUKA</name>
<dbReference type="EMBL" id="HBIB01012530">
    <property type="protein sequence ID" value="CAE0246020.1"/>
    <property type="molecule type" value="Transcribed_RNA"/>
</dbReference>
<gene>
    <name evidence="2" type="ORF">PBIL07802_LOCUS8203</name>
</gene>
<evidence type="ECO:0000256" key="1">
    <source>
        <dbReference type="SAM" id="Phobius"/>
    </source>
</evidence>
<keyword evidence="1" id="KW-0812">Transmembrane</keyword>
<evidence type="ECO:0008006" key="3">
    <source>
        <dbReference type="Google" id="ProtNLM"/>
    </source>
</evidence>
<feature type="transmembrane region" description="Helical" evidence="1">
    <location>
        <begin position="12"/>
        <end position="35"/>
    </location>
</feature>
<feature type="transmembrane region" description="Helical" evidence="1">
    <location>
        <begin position="358"/>
        <end position="385"/>
    </location>
</feature>
<feature type="transmembrane region" description="Helical" evidence="1">
    <location>
        <begin position="169"/>
        <end position="190"/>
    </location>
</feature>
<organism evidence="2">
    <name type="scientific">Palpitomonas bilix</name>
    <dbReference type="NCBI Taxonomy" id="652834"/>
    <lineage>
        <taxon>Eukaryota</taxon>
        <taxon>Eukaryota incertae sedis</taxon>
    </lineage>
</organism>
<accession>A0A7S3D443</accession>
<sequence length="814" mass="89097">MEVLPGLLSAEWVVVGRMLSYVPLVVGTCFLFCFLHARHAPGAVLGGTLLKLAKADKKEVKKEEADAKKSSSLSPAITVLLRSVFPSLVALKLLTGWPNPDHTGWTIGQVVSCGEGLAASSSTVGGGVCSAISLVGHLLSVDEPLPLPFLPDAASWGWGKHFVLVWRYFALYIAHYSLLLFGCISVALGYEVIVKLACHCWIVRWRMSKIEESRTRTGRAYASESLRHFVKAILRTRVAGALSSCFRVDTPVEVGKSSSGEVNLLGGIVPHGPMNRAGSTLYRVENGGQSRSESDQSKGTYHIQVARTVLFPLTCSLFEAYMAFRITKRYLTWWGINYSDFALIESASSSNMEVSPSIMVGSASFSFICVVALQVCVFIAGAYLLRWFLLSSAFTYANAIPGAFMLNHAAMVDDSDEDAAFALRVQGLKVLWHLTEEGADDIFVASVCRGKRKVPMQMIKSRSVLPTVELLEKVLDGLAKAREGAPAQWLQTNLSPPIEDGCAFAHDLLALVVQERVQQHYLHKRFPRFIKHVDPFLSEEGQLVVKACAAGCYSIVQDVMRMGSVQAFAWPPSSPPTMVMSTTGYGRSITDNASATHARPTPASHRGHSFLTRDQLDGCFRMCTSRGHFKCLTALATAMGMDKVEFQQRIGKPGTQRWEQLVRPGGLQRYDSLTCLIARANGKLCEEVEKVEARRAVVALIDQGLQTRFLLPLAVSRLVQDESLNGGDREEAKAKFWENLHKADLEASVLASTADMTSPSSALAVVLAKRVDVNVVHNRTALLHDVIRDASSISGGMPEDDFRAVFIRWLLTSP</sequence>
<protein>
    <recommendedName>
        <fullName evidence="3">Transmembrane protein</fullName>
    </recommendedName>
</protein>
<keyword evidence="1" id="KW-0472">Membrane</keyword>
<dbReference type="AlphaFoldDB" id="A0A7S3D443"/>
<evidence type="ECO:0000313" key="2">
    <source>
        <dbReference type="EMBL" id="CAE0246020.1"/>
    </source>
</evidence>
<reference evidence="2" key="1">
    <citation type="submission" date="2021-01" db="EMBL/GenBank/DDBJ databases">
        <authorList>
            <person name="Corre E."/>
            <person name="Pelletier E."/>
            <person name="Niang G."/>
            <person name="Scheremetjew M."/>
            <person name="Finn R."/>
            <person name="Kale V."/>
            <person name="Holt S."/>
            <person name="Cochrane G."/>
            <person name="Meng A."/>
            <person name="Brown T."/>
            <person name="Cohen L."/>
        </authorList>
    </citation>
    <scope>NUCLEOTIDE SEQUENCE</scope>
    <source>
        <strain evidence="2">NIES-2562</strain>
    </source>
</reference>
<proteinExistence type="predicted"/>